<organism evidence="4">
    <name type="scientific">Rodentolepis nana</name>
    <name type="common">Dwarf tapeworm</name>
    <name type="synonym">Hymenolepis nana</name>
    <dbReference type="NCBI Taxonomy" id="102285"/>
    <lineage>
        <taxon>Eukaryota</taxon>
        <taxon>Metazoa</taxon>
        <taxon>Spiralia</taxon>
        <taxon>Lophotrochozoa</taxon>
        <taxon>Platyhelminthes</taxon>
        <taxon>Cestoda</taxon>
        <taxon>Eucestoda</taxon>
        <taxon>Cyclophyllidea</taxon>
        <taxon>Hymenolepididae</taxon>
        <taxon>Rodentolepis</taxon>
    </lineage>
</organism>
<proteinExistence type="predicted"/>
<dbReference type="AlphaFoldDB" id="A0A0R3TPV7"/>
<dbReference type="WBParaSite" id="HNAJ_0000953501-mRNA-1">
    <property type="protein sequence ID" value="HNAJ_0000953501-mRNA-1"/>
    <property type="gene ID" value="HNAJ_0000953501"/>
</dbReference>
<feature type="region of interest" description="Disordered" evidence="1">
    <location>
        <begin position="23"/>
        <end position="134"/>
    </location>
</feature>
<dbReference type="EMBL" id="UZAE01012645">
    <property type="protein sequence ID" value="VDO06069.1"/>
    <property type="molecule type" value="Genomic_DNA"/>
</dbReference>
<evidence type="ECO:0000313" key="2">
    <source>
        <dbReference type="EMBL" id="VDO06069.1"/>
    </source>
</evidence>
<reference evidence="2 3" key="2">
    <citation type="submission" date="2018-11" db="EMBL/GenBank/DDBJ databases">
        <authorList>
            <consortium name="Pathogen Informatics"/>
        </authorList>
    </citation>
    <scope>NUCLEOTIDE SEQUENCE [LARGE SCALE GENOMIC DNA]</scope>
</reference>
<feature type="compositionally biased region" description="Basic and acidic residues" evidence="1">
    <location>
        <begin position="53"/>
        <end position="66"/>
    </location>
</feature>
<gene>
    <name evidence="2" type="ORF">HNAJ_LOCUS9530</name>
</gene>
<keyword evidence="3" id="KW-1185">Reference proteome</keyword>
<accession>A0A0R3TPV7</accession>
<feature type="compositionally biased region" description="Polar residues" evidence="1">
    <location>
        <begin position="23"/>
        <end position="32"/>
    </location>
</feature>
<evidence type="ECO:0000313" key="4">
    <source>
        <dbReference type="WBParaSite" id="HNAJ_0000953501-mRNA-1"/>
    </source>
</evidence>
<reference evidence="4" key="1">
    <citation type="submission" date="2017-02" db="UniProtKB">
        <authorList>
            <consortium name="WormBaseParasite"/>
        </authorList>
    </citation>
    <scope>IDENTIFICATION</scope>
</reference>
<feature type="compositionally biased region" description="Basic residues" evidence="1">
    <location>
        <begin position="102"/>
        <end position="114"/>
    </location>
</feature>
<dbReference type="Proteomes" id="UP000278807">
    <property type="component" value="Unassembled WGS sequence"/>
</dbReference>
<evidence type="ECO:0000256" key="1">
    <source>
        <dbReference type="SAM" id="MobiDB-lite"/>
    </source>
</evidence>
<feature type="compositionally biased region" description="Polar residues" evidence="1">
    <location>
        <begin position="89"/>
        <end position="101"/>
    </location>
</feature>
<name>A0A0R3TPV7_RODNA</name>
<evidence type="ECO:0000313" key="3">
    <source>
        <dbReference type="Proteomes" id="UP000278807"/>
    </source>
</evidence>
<protein>
    <submittedName>
        <fullName evidence="2 4">Uncharacterized protein</fullName>
    </submittedName>
</protein>
<sequence>MVEHLSQVQSSASVIASINDQSISASGKSSELGQDDAPELDQAATKRRKRNRQKENKKTQQLEELKFPIGMENGDHSETLPAQPMDVNAENSCEQIQNTSGQHKRRNRKRSKHAKQQDEANGAISAGNNEVSNSLSTQPYKLLWSELSAVDLQLNQRTREVSKKLCKKK</sequence>